<dbReference type="GO" id="GO:0005829">
    <property type="term" value="C:cytosol"/>
    <property type="evidence" value="ECO:0007669"/>
    <property type="project" value="TreeGrafter"/>
</dbReference>
<evidence type="ECO:0000313" key="4">
    <source>
        <dbReference type="Proteomes" id="UP000027222"/>
    </source>
</evidence>
<keyword evidence="4" id="KW-1185">Reference proteome</keyword>
<dbReference type="PANTHER" id="PTHR11188">
    <property type="entry name" value="ARRESTIN DOMAIN CONTAINING PROTEIN"/>
    <property type="match status" value="1"/>
</dbReference>
<dbReference type="Gene3D" id="2.60.40.640">
    <property type="match status" value="1"/>
</dbReference>
<evidence type="ECO:0000256" key="1">
    <source>
        <dbReference type="SAM" id="MobiDB-lite"/>
    </source>
</evidence>
<dbReference type="Proteomes" id="UP000027222">
    <property type="component" value="Unassembled WGS sequence"/>
</dbReference>
<dbReference type="HOGENOM" id="CLU_079124_0_0_1"/>
<dbReference type="InterPro" id="IPR011021">
    <property type="entry name" value="Arrestin-like_N"/>
</dbReference>
<dbReference type="GO" id="GO:0070086">
    <property type="term" value="P:ubiquitin-dependent endocytosis"/>
    <property type="evidence" value="ECO:0007669"/>
    <property type="project" value="TreeGrafter"/>
</dbReference>
<dbReference type="GO" id="GO:0030674">
    <property type="term" value="F:protein-macromolecule adaptor activity"/>
    <property type="evidence" value="ECO:0007669"/>
    <property type="project" value="TreeGrafter"/>
</dbReference>
<accession>A0A067S9H3</accession>
<dbReference type="Pfam" id="PF00339">
    <property type="entry name" value="Arrestin_N"/>
    <property type="match status" value="1"/>
</dbReference>
<dbReference type="InterPro" id="IPR014752">
    <property type="entry name" value="Arrestin-like_C"/>
</dbReference>
<name>A0A067S9H3_GALM3</name>
<feature type="non-terminal residue" evidence="3">
    <location>
        <position position="272"/>
    </location>
</feature>
<evidence type="ECO:0000259" key="2">
    <source>
        <dbReference type="Pfam" id="PF00339"/>
    </source>
</evidence>
<evidence type="ECO:0000313" key="3">
    <source>
        <dbReference type="EMBL" id="KDR67550.1"/>
    </source>
</evidence>
<feature type="domain" description="Arrestin-like N-terminal" evidence="2">
    <location>
        <begin position="48"/>
        <end position="160"/>
    </location>
</feature>
<dbReference type="SUPFAM" id="SSF81296">
    <property type="entry name" value="E set domains"/>
    <property type="match status" value="1"/>
</dbReference>
<feature type="region of interest" description="Disordered" evidence="1">
    <location>
        <begin position="1"/>
        <end position="23"/>
    </location>
</feature>
<protein>
    <recommendedName>
        <fullName evidence="2">Arrestin-like N-terminal domain-containing protein</fullName>
    </recommendedName>
</protein>
<sequence length="272" mass="29342">MGQHAHPQVHSHGHGQKEKEKDKSSLSIVLDAPCLTLKGTGPDVEPTTLSGHVVLYLTEATSLKEITLQFRGKARIPMPANESMIGSGTSISYVVCNHDWSFLESVAGTSKRHTRTLKAGKHYFPFSLSIGGSLPSSISTAALGGASVAYKLRAVATRPGFAHNLQSILPVPIQRSFTMEALEYQQTLEIENTWPDKVMYAIMLPHKAWAAGDALGAVLKFSPLSKGVKVVSVVSALHETTKVYARSGNQEETRVVCSARHEVVEGTAVEVE</sequence>
<dbReference type="GO" id="GO:0005886">
    <property type="term" value="C:plasma membrane"/>
    <property type="evidence" value="ECO:0007669"/>
    <property type="project" value="TreeGrafter"/>
</dbReference>
<organism evidence="3 4">
    <name type="scientific">Galerina marginata (strain CBS 339.88)</name>
    <dbReference type="NCBI Taxonomy" id="685588"/>
    <lineage>
        <taxon>Eukaryota</taxon>
        <taxon>Fungi</taxon>
        <taxon>Dikarya</taxon>
        <taxon>Basidiomycota</taxon>
        <taxon>Agaricomycotina</taxon>
        <taxon>Agaricomycetes</taxon>
        <taxon>Agaricomycetidae</taxon>
        <taxon>Agaricales</taxon>
        <taxon>Agaricineae</taxon>
        <taxon>Strophariaceae</taxon>
        <taxon>Galerina</taxon>
    </lineage>
</organism>
<dbReference type="InterPro" id="IPR050357">
    <property type="entry name" value="Arrestin_domain-protein"/>
</dbReference>
<dbReference type="OrthoDB" id="2333384at2759"/>
<gene>
    <name evidence="3" type="ORF">GALMADRAFT_79832</name>
</gene>
<dbReference type="InterPro" id="IPR014756">
    <property type="entry name" value="Ig_E-set"/>
</dbReference>
<dbReference type="STRING" id="685588.A0A067S9H3"/>
<proteinExistence type="predicted"/>
<dbReference type="AlphaFoldDB" id="A0A067S9H3"/>
<dbReference type="EMBL" id="KL142414">
    <property type="protein sequence ID" value="KDR67550.1"/>
    <property type="molecule type" value="Genomic_DNA"/>
</dbReference>
<dbReference type="GO" id="GO:0031625">
    <property type="term" value="F:ubiquitin protein ligase binding"/>
    <property type="evidence" value="ECO:0007669"/>
    <property type="project" value="TreeGrafter"/>
</dbReference>
<dbReference type="PANTHER" id="PTHR11188:SF17">
    <property type="entry name" value="FI21816P1"/>
    <property type="match status" value="1"/>
</dbReference>
<reference evidence="4" key="1">
    <citation type="journal article" date="2014" name="Proc. Natl. Acad. Sci. U.S.A.">
        <title>Extensive sampling of basidiomycete genomes demonstrates inadequacy of the white-rot/brown-rot paradigm for wood decay fungi.</title>
        <authorList>
            <person name="Riley R."/>
            <person name="Salamov A.A."/>
            <person name="Brown D.W."/>
            <person name="Nagy L.G."/>
            <person name="Floudas D."/>
            <person name="Held B.W."/>
            <person name="Levasseur A."/>
            <person name="Lombard V."/>
            <person name="Morin E."/>
            <person name="Otillar R."/>
            <person name="Lindquist E.A."/>
            <person name="Sun H."/>
            <person name="LaButti K.M."/>
            <person name="Schmutz J."/>
            <person name="Jabbour D."/>
            <person name="Luo H."/>
            <person name="Baker S.E."/>
            <person name="Pisabarro A.G."/>
            <person name="Walton J.D."/>
            <person name="Blanchette R.A."/>
            <person name="Henrissat B."/>
            <person name="Martin F."/>
            <person name="Cullen D."/>
            <person name="Hibbett D.S."/>
            <person name="Grigoriev I.V."/>
        </authorList>
    </citation>
    <scope>NUCLEOTIDE SEQUENCE [LARGE SCALE GENOMIC DNA]</scope>
    <source>
        <strain evidence="4">CBS 339.88</strain>
    </source>
</reference>